<reference evidence="4" key="1">
    <citation type="submission" date="2023-07" db="EMBL/GenBank/DDBJ databases">
        <title>Novel species in the genus Lipingzhangella isolated from Sambhar Salt Lake.</title>
        <authorList>
            <person name="Jiya N."/>
            <person name="Kajale S."/>
            <person name="Sharma A."/>
        </authorList>
    </citation>
    <scope>NUCLEOTIDE SEQUENCE [LARGE SCALE GENOMIC DNA]</scope>
    <source>
        <strain evidence="4">LS1_29</strain>
    </source>
</reference>
<sequence length="201" mass="22116">MDVTIWHLEQTSPQQLRPARAPGLDTTVARVEEPLPEFNRFLYTAVGGNWHWTSRLAWTYEQWRDWLNRDGVETWVAMALGAPAGYVELDGTAPGEVEIAYFGLMPQRHGYGLGGHLLTLALRRAWDLALRWTSLAETERVSVQTCSLDSPAALANYQSRGMRIYRTETSSSPDPGPAIGPWPGARAAAPASENPPDSAGA</sequence>
<dbReference type="Gene3D" id="3.40.630.30">
    <property type="match status" value="1"/>
</dbReference>
<dbReference type="SUPFAM" id="SSF55729">
    <property type="entry name" value="Acyl-CoA N-acyltransferases (Nat)"/>
    <property type="match status" value="1"/>
</dbReference>
<dbReference type="RefSeq" id="WP_310912422.1">
    <property type="nucleotide sequence ID" value="NZ_JAVLVT010000005.1"/>
</dbReference>
<dbReference type="EMBL" id="JAVLVT010000005">
    <property type="protein sequence ID" value="MDS1270867.1"/>
    <property type="molecule type" value="Genomic_DNA"/>
</dbReference>
<evidence type="ECO:0000313" key="4">
    <source>
        <dbReference type="Proteomes" id="UP001250214"/>
    </source>
</evidence>
<feature type="domain" description="N-acetyltransferase" evidence="2">
    <location>
        <begin position="14"/>
        <end position="183"/>
    </location>
</feature>
<accession>A0ABU2H6D5</accession>
<dbReference type="Proteomes" id="UP001250214">
    <property type="component" value="Unassembled WGS sequence"/>
</dbReference>
<protein>
    <submittedName>
        <fullName evidence="3">GNAT family N-acetyltransferase</fullName>
    </submittedName>
</protein>
<dbReference type="InterPro" id="IPR000182">
    <property type="entry name" value="GNAT_dom"/>
</dbReference>
<evidence type="ECO:0000259" key="2">
    <source>
        <dbReference type="PROSITE" id="PS51186"/>
    </source>
</evidence>
<dbReference type="PROSITE" id="PS51186">
    <property type="entry name" value="GNAT"/>
    <property type="match status" value="1"/>
</dbReference>
<gene>
    <name evidence="3" type="ORF">RIF23_11195</name>
</gene>
<name>A0ABU2H6D5_9ACTN</name>
<dbReference type="InterPro" id="IPR016181">
    <property type="entry name" value="Acyl_CoA_acyltransferase"/>
</dbReference>
<dbReference type="CDD" id="cd04301">
    <property type="entry name" value="NAT_SF"/>
    <property type="match status" value="1"/>
</dbReference>
<evidence type="ECO:0000256" key="1">
    <source>
        <dbReference type="SAM" id="MobiDB-lite"/>
    </source>
</evidence>
<dbReference type="Pfam" id="PF00583">
    <property type="entry name" value="Acetyltransf_1"/>
    <property type="match status" value="1"/>
</dbReference>
<organism evidence="3 4">
    <name type="scientific">Lipingzhangella rawalii</name>
    <dbReference type="NCBI Taxonomy" id="2055835"/>
    <lineage>
        <taxon>Bacteria</taxon>
        <taxon>Bacillati</taxon>
        <taxon>Actinomycetota</taxon>
        <taxon>Actinomycetes</taxon>
        <taxon>Streptosporangiales</taxon>
        <taxon>Nocardiopsidaceae</taxon>
        <taxon>Lipingzhangella</taxon>
    </lineage>
</organism>
<evidence type="ECO:0000313" key="3">
    <source>
        <dbReference type="EMBL" id="MDS1270867.1"/>
    </source>
</evidence>
<comment type="caution">
    <text evidence="3">The sequence shown here is derived from an EMBL/GenBank/DDBJ whole genome shotgun (WGS) entry which is preliminary data.</text>
</comment>
<keyword evidence="4" id="KW-1185">Reference proteome</keyword>
<feature type="compositionally biased region" description="Low complexity" evidence="1">
    <location>
        <begin position="181"/>
        <end position="201"/>
    </location>
</feature>
<proteinExistence type="predicted"/>
<feature type="region of interest" description="Disordered" evidence="1">
    <location>
        <begin position="166"/>
        <end position="201"/>
    </location>
</feature>